<organism evidence="2 3">
    <name type="scientific">Williamsia herbipolensis</name>
    <dbReference type="NCBI Taxonomy" id="1603258"/>
    <lineage>
        <taxon>Bacteria</taxon>
        <taxon>Bacillati</taxon>
        <taxon>Actinomycetota</taxon>
        <taxon>Actinomycetes</taxon>
        <taxon>Mycobacteriales</taxon>
        <taxon>Nocardiaceae</taxon>
        <taxon>Williamsia</taxon>
    </lineage>
</organism>
<dbReference type="RefSeq" id="WP_328857989.1">
    <property type="nucleotide sequence ID" value="NZ_CP108021.1"/>
</dbReference>
<keyword evidence="3" id="KW-1185">Reference proteome</keyword>
<dbReference type="CDD" id="cd00090">
    <property type="entry name" value="HTH_ARSR"/>
    <property type="match status" value="1"/>
</dbReference>
<dbReference type="PANTHER" id="PTHR43132:SF8">
    <property type="entry name" value="HTH-TYPE TRANSCRIPTIONAL REGULATOR KMTR"/>
    <property type="match status" value="1"/>
</dbReference>
<evidence type="ECO:0000313" key="2">
    <source>
        <dbReference type="EMBL" id="WUM20772.1"/>
    </source>
</evidence>
<reference evidence="2 3" key="1">
    <citation type="submission" date="2022-10" db="EMBL/GenBank/DDBJ databases">
        <title>The complete genomes of actinobacterial strains from the NBC collection.</title>
        <authorList>
            <person name="Joergensen T.S."/>
            <person name="Alvarez Arevalo M."/>
            <person name="Sterndorff E.B."/>
            <person name="Faurdal D."/>
            <person name="Vuksanovic O."/>
            <person name="Mourched A.-S."/>
            <person name="Charusanti P."/>
            <person name="Shaw S."/>
            <person name="Blin K."/>
            <person name="Weber T."/>
        </authorList>
    </citation>
    <scope>NUCLEOTIDE SEQUENCE [LARGE SCALE GENOMIC DNA]</scope>
    <source>
        <strain evidence="2 3">NBC_00319</strain>
    </source>
</reference>
<evidence type="ECO:0000259" key="1">
    <source>
        <dbReference type="Pfam" id="PF19361"/>
    </source>
</evidence>
<dbReference type="PANTHER" id="PTHR43132">
    <property type="entry name" value="ARSENICAL RESISTANCE OPERON REPRESSOR ARSR-RELATED"/>
    <property type="match status" value="1"/>
</dbReference>
<dbReference type="InterPro" id="IPR011991">
    <property type="entry name" value="ArsR-like_HTH"/>
</dbReference>
<dbReference type="InterPro" id="IPR051011">
    <property type="entry name" value="Metal_resp_trans_reg"/>
</dbReference>
<dbReference type="Pfam" id="PF19361">
    <property type="entry name" value="DUF5937"/>
    <property type="match status" value="1"/>
</dbReference>
<gene>
    <name evidence="2" type="ORF">OG579_02770</name>
</gene>
<dbReference type="EMBL" id="CP108021">
    <property type="protein sequence ID" value="WUM20772.1"/>
    <property type="molecule type" value="Genomic_DNA"/>
</dbReference>
<feature type="domain" description="DUF5937" evidence="1">
    <location>
        <begin position="101"/>
        <end position="242"/>
    </location>
</feature>
<dbReference type="InterPro" id="IPR045981">
    <property type="entry name" value="DUF5937"/>
</dbReference>
<protein>
    <submittedName>
        <fullName evidence="2">Helix-turn-helix domain-containing protein</fullName>
    </submittedName>
</protein>
<proteinExistence type="predicted"/>
<name>A0AAU4K431_9NOCA</name>
<dbReference type="InterPro" id="IPR036390">
    <property type="entry name" value="WH_DNA-bd_sf"/>
</dbReference>
<accession>A0AAU4K431</accession>
<dbReference type="KEGG" id="whr:OG579_02770"/>
<sequence>MTPGAGSSRVVFTLGPTGAAAIRFGASASFELLRAVRVLQQPARFPLQGGWLRQVRSAIPTEPLGVIGTLVQPGHYAPDFLTPLPDGPPGADEIRAVSHADLEEMQRDLLKCHSRATGARRTALAVWLGDLHEARQVIARAWAELWTAILAPHWPAVERALLADITARAEQLARVGVAATVESLHERVTWSDDAIVVAHDTWDEAVDCSTTGLLLVPSVFSWPGCSVITEQPRLPTLYYPARGVAHAWPTAFEAQSDALKRLLGTGRAAVLLALDRPLSTREVAASCALADGTASHHTRLLREAGLIWSDRVGKTVRHRRTALGDAVVAGSIGD</sequence>
<dbReference type="SUPFAM" id="SSF46785">
    <property type="entry name" value="Winged helix' DNA-binding domain"/>
    <property type="match status" value="1"/>
</dbReference>
<evidence type="ECO:0000313" key="3">
    <source>
        <dbReference type="Proteomes" id="UP001432128"/>
    </source>
</evidence>
<dbReference type="InterPro" id="IPR036388">
    <property type="entry name" value="WH-like_DNA-bd_sf"/>
</dbReference>
<dbReference type="AlphaFoldDB" id="A0AAU4K431"/>
<dbReference type="Gene3D" id="1.10.10.10">
    <property type="entry name" value="Winged helix-like DNA-binding domain superfamily/Winged helix DNA-binding domain"/>
    <property type="match status" value="1"/>
</dbReference>
<dbReference type="Proteomes" id="UP001432128">
    <property type="component" value="Chromosome"/>
</dbReference>